<feature type="region of interest" description="Disordered" evidence="1">
    <location>
        <begin position="1"/>
        <end position="94"/>
    </location>
</feature>
<organism evidence="2 3">
    <name type="scientific">Panicum virgatum</name>
    <name type="common">Blackwell switchgrass</name>
    <dbReference type="NCBI Taxonomy" id="38727"/>
    <lineage>
        <taxon>Eukaryota</taxon>
        <taxon>Viridiplantae</taxon>
        <taxon>Streptophyta</taxon>
        <taxon>Embryophyta</taxon>
        <taxon>Tracheophyta</taxon>
        <taxon>Spermatophyta</taxon>
        <taxon>Magnoliopsida</taxon>
        <taxon>Liliopsida</taxon>
        <taxon>Poales</taxon>
        <taxon>Poaceae</taxon>
        <taxon>PACMAD clade</taxon>
        <taxon>Panicoideae</taxon>
        <taxon>Panicodae</taxon>
        <taxon>Paniceae</taxon>
        <taxon>Panicinae</taxon>
        <taxon>Panicum</taxon>
        <taxon>Panicum sect. Hiantes</taxon>
    </lineage>
</organism>
<feature type="compositionally biased region" description="Low complexity" evidence="1">
    <location>
        <begin position="33"/>
        <end position="46"/>
    </location>
</feature>
<dbReference type="AlphaFoldDB" id="A0A8T0MW39"/>
<gene>
    <name evidence="2" type="ORF">PVAP13_9NG609114</name>
</gene>
<protein>
    <submittedName>
        <fullName evidence="2">Uncharacterized protein</fullName>
    </submittedName>
</protein>
<accession>A0A8T0MW39</accession>
<comment type="caution">
    <text evidence="2">The sequence shown here is derived from an EMBL/GenBank/DDBJ whole genome shotgun (WGS) entry which is preliminary data.</text>
</comment>
<feature type="compositionally biased region" description="Basic residues" evidence="1">
    <location>
        <begin position="20"/>
        <end position="32"/>
    </location>
</feature>
<reference evidence="2" key="1">
    <citation type="submission" date="2020-05" db="EMBL/GenBank/DDBJ databases">
        <title>WGS assembly of Panicum virgatum.</title>
        <authorList>
            <person name="Lovell J.T."/>
            <person name="Jenkins J."/>
            <person name="Shu S."/>
            <person name="Juenger T.E."/>
            <person name="Schmutz J."/>
        </authorList>
    </citation>
    <scope>NUCLEOTIDE SEQUENCE</scope>
    <source>
        <strain evidence="2">AP13</strain>
    </source>
</reference>
<dbReference type="Proteomes" id="UP000823388">
    <property type="component" value="Chromosome 9N"/>
</dbReference>
<name>A0A8T0MW39_PANVG</name>
<evidence type="ECO:0000313" key="2">
    <source>
        <dbReference type="EMBL" id="KAG2541195.1"/>
    </source>
</evidence>
<sequence length="160" mass="17423">MPPRATGPRLDGHPPGPGPRIRRRHLSRRGCRPPRASASASASARPQANKGVDQAPPQRPQGNRQQRAGAERTSCRALPRTEKRTRRLPTASACSLSGRTSHLLSCLPLAPVVAPGDLGKENDRRNGARRKVACLYLAPFTLNQEDKGKVLFCPSMWPQT</sequence>
<dbReference type="EMBL" id="CM029054">
    <property type="protein sequence ID" value="KAG2541195.1"/>
    <property type="molecule type" value="Genomic_DNA"/>
</dbReference>
<feature type="compositionally biased region" description="Low complexity" evidence="1">
    <location>
        <begin position="54"/>
        <end position="68"/>
    </location>
</feature>
<evidence type="ECO:0000313" key="3">
    <source>
        <dbReference type="Proteomes" id="UP000823388"/>
    </source>
</evidence>
<keyword evidence="3" id="KW-1185">Reference proteome</keyword>
<proteinExistence type="predicted"/>
<evidence type="ECO:0000256" key="1">
    <source>
        <dbReference type="SAM" id="MobiDB-lite"/>
    </source>
</evidence>
<feature type="compositionally biased region" description="Basic and acidic residues" evidence="1">
    <location>
        <begin position="69"/>
        <end position="82"/>
    </location>
</feature>